<dbReference type="Proteomes" id="UP000620559">
    <property type="component" value="Unassembled WGS sequence"/>
</dbReference>
<name>A0A8J7F4W3_9CYAN</name>
<sequence>MQIKQLMIAVGGVVSLGLGTVRIAPAQAALLDFSFESENGVRGSFTLDTDAQASDVPADFGFGSGTLYSNAVSDYNLSDSQRGLNFSSETADYQILTNPTPPAADSSVTPPDGGPQFPPGTILSGVVYPSGCSQGVFTCSITVPIFYKGDVTELPKLSDNLNSYSIERVEFFDINPQTQSLEVTRDIFTSSNIIFRTASVPEANSSLSLFALGIVSAGLLFKNKLNKAA</sequence>
<reference evidence="1" key="1">
    <citation type="submission" date="2020-10" db="EMBL/GenBank/DDBJ databases">
        <authorList>
            <person name="Castelo-Branco R."/>
            <person name="Eusebio N."/>
            <person name="Adriana R."/>
            <person name="Vieira A."/>
            <person name="Brugerolle De Fraissinette N."/>
            <person name="Rezende De Castro R."/>
            <person name="Schneider M.P."/>
            <person name="Vasconcelos V."/>
            <person name="Leao P.N."/>
        </authorList>
    </citation>
    <scope>NUCLEOTIDE SEQUENCE</scope>
    <source>
        <strain evidence="1">LEGE 06105</strain>
    </source>
</reference>
<comment type="caution">
    <text evidence="1">The sequence shown here is derived from an EMBL/GenBank/DDBJ whole genome shotgun (WGS) entry which is preliminary data.</text>
</comment>
<evidence type="ECO:0000313" key="1">
    <source>
        <dbReference type="EMBL" id="MBE9214323.1"/>
    </source>
</evidence>
<dbReference type="EMBL" id="JADEWL010000056">
    <property type="protein sequence ID" value="MBE9214323.1"/>
    <property type="molecule type" value="Genomic_DNA"/>
</dbReference>
<dbReference type="AlphaFoldDB" id="A0A8J7F4W3"/>
<dbReference type="RefSeq" id="WP_193921998.1">
    <property type="nucleotide sequence ID" value="NZ_JADEWL010000056.1"/>
</dbReference>
<proteinExistence type="predicted"/>
<protein>
    <submittedName>
        <fullName evidence="1">Uncharacterized protein</fullName>
    </submittedName>
</protein>
<organism evidence="1 2">
    <name type="scientific">Plectonema cf. radiosum LEGE 06105</name>
    <dbReference type="NCBI Taxonomy" id="945769"/>
    <lineage>
        <taxon>Bacteria</taxon>
        <taxon>Bacillati</taxon>
        <taxon>Cyanobacteriota</taxon>
        <taxon>Cyanophyceae</taxon>
        <taxon>Oscillatoriophycideae</taxon>
        <taxon>Oscillatoriales</taxon>
        <taxon>Microcoleaceae</taxon>
        <taxon>Plectonema</taxon>
    </lineage>
</organism>
<evidence type="ECO:0000313" key="2">
    <source>
        <dbReference type="Proteomes" id="UP000620559"/>
    </source>
</evidence>
<gene>
    <name evidence="1" type="ORF">IQ247_16885</name>
</gene>
<keyword evidence="2" id="KW-1185">Reference proteome</keyword>
<accession>A0A8J7F4W3</accession>